<dbReference type="EMBL" id="PKPP01002029">
    <property type="protein sequence ID" value="PWA78152.1"/>
    <property type="molecule type" value="Genomic_DNA"/>
</dbReference>
<evidence type="ECO:0000256" key="1">
    <source>
        <dbReference type="SAM" id="MobiDB-lite"/>
    </source>
</evidence>
<reference evidence="2 3" key="1">
    <citation type="journal article" date="2018" name="Mol. Plant">
        <title>The genome of Artemisia annua provides insight into the evolution of Asteraceae family and artemisinin biosynthesis.</title>
        <authorList>
            <person name="Shen Q."/>
            <person name="Zhang L."/>
            <person name="Liao Z."/>
            <person name="Wang S."/>
            <person name="Yan T."/>
            <person name="Shi P."/>
            <person name="Liu M."/>
            <person name="Fu X."/>
            <person name="Pan Q."/>
            <person name="Wang Y."/>
            <person name="Lv Z."/>
            <person name="Lu X."/>
            <person name="Zhang F."/>
            <person name="Jiang W."/>
            <person name="Ma Y."/>
            <person name="Chen M."/>
            <person name="Hao X."/>
            <person name="Li L."/>
            <person name="Tang Y."/>
            <person name="Lv G."/>
            <person name="Zhou Y."/>
            <person name="Sun X."/>
            <person name="Brodelius P.E."/>
            <person name="Rose J.K.C."/>
            <person name="Tang K."/>
        </authorList>
    </citation>
    <scope>NUCLEOTIDE SEQUENCE [LARGE SCALE GENOMIC DNA]</scope>
    <source>
        <strain evidence="3">cv. Huhao1</strain>
        <tissue evidence="2">Leaf</tissue>
    </source>
</reference>
<dbReference type="OrthoDB" id="1750031at2759"/>
<keyword evidence="3" id="KW-1185">Reference proteome</keyword>
<dbReference type="InterPro" id="IPR038765">
    <property type="entry name" value="Papain-like_cys_pep_sf"/>
</dbReference>
<feature type="region of interest" description="Disordered" evidence="1">
    <location>
        <begin position="1"/>
        <end position="49"/>
    </location>
</feature>
<feature type="compositionally biased region" description="Basic and acidic residues" evidence="1">
    <location>
        <begin position="36"/>
        <end position="49"/>
    </location>
</feature>
<sequence>MTKAKKAPTKKPEPKADKEDAQKVKKGKKRGANVMEETKEADKEKEKRTIKPSNSMVSPYYNRKVMVYEKWLEAETKLVEYIWSDSCPEGDIIFNGKGLELECVLFFSLYPEIEAASSIIDVWSIILNDEENSRNKLSGLRYVYCSTSMLPHAMVEAGKDMSKRRKVFDENVKSVLQNADLKNFNDVTMIKWMTKYNGVDCGIFVMRHMETYLGHDDFCHTIQMEGEHQKSQMKMLRAKYLAKILLKDFNLKKRELMKAAEAFGKKQAKSSKILTHIDVKVNENLKKRFNETLVKTLG</sequence>
<evidence type="ECO:0000313" key="2">
    <source>
        <dbReference type="EMBL" id="PWA78152.1"/>
    </source>
</evidence>
<dbReference type="Proteomes" id="UP000245207">
    <property type="component" value="Unassembled WGS sequence"/>
</dbReference>
<dbReference type="SUPFAM" id="SSF54001">
    <property type="entry name" value="Cysteine proteinases"/>
    <property type="match status" value="1"/>
</dbReference>
<accession>A0A2U1NXA6</accession>
<dbReference type="AlphaFoldDB" id="A0A2U1NXA6"/>
<name>A0A2U1NXA6_ARTAN</name>
<evidence type="ECO:0000313" key="3">
    <source>
        <dbReference type="Proteomes" id="UP000245207"/>
    </source>
</evidence>
<comment type="caution">
    <text evidence="2">The sequence shown here is derived from an EMBL/GenBank/DDBJ whole genome shotgun (WGS) entry which is preliminary data.</text>
</comment>
<gene>
    <name evidence="2" type="ORF">CTI12_AA218280</name>
</gene>
<proteinExistence type="predicted"/>
<organism evidence="2 3">
    <name type="scientific">Artemisia annua</name>
    <name type="common">Sweet wormwood</name>
    <dbReference type="NCBI Taxonomy" id="35608"/>
    <lineage>
        <taxon>Eukaryota</taxon>
        <taxon>Viridiplantae</taxon>
        <taxon>Streptophyta</taxon>
        <taxon>Embryophyta</taxon>
        <taxon>Tracheophyta</taxon>
        <taxon>Spermatophyta</taxon>
        <taxon>Magnoliopsida</taxon>
        <taxon>eudicotyledons</taxon>
        <taxon>Gunneridae</taxon>
        <taxon>Pentapetalae</taxon>
        <taxon>asterids</taxon>
        <taxon>campanulids</taxon>
        <taxon>Asterales</taxon>
        <taxon>Asteraceae</taxon>
        <taxon>Asteroideae</taxon>
        <taxon>Anthemideae</taxon>
        <taxon>Artemisiinae</taxon>
        <taxon>Artemisia</taxon>
    </lineage>
</organism>
<protein>
    <submittedName>
        <fullName evidence="2">Peptidase C48, SUMO/Sentrin/Ubl1</fullName>
    </submittedName>
</protein>
<dbReference type="Gene3D" id="3.40.395.10">
    <property type="entry name" value="Adenoviral Proteinase, Chain A"/>
    <property type="match status" value="1"/>
</dbReference>
<feature type="compositionally biased region" description="Basic and acidic residues" evidence="1">
    <location>
        <begin position="10"/>
        <end position="23"/>
    </location>
</feature>